<gene>
    <name evidence="1" type="ORF">QB898_07740</name>
</gene>
<dbReference type="InterPro" id="IPR021333">
    <property type="entry name" value="DUF2946"/>
</dbReference>
<dbReference type="EMBL" id="JARVII010000013">
    <property type="protein sequence ID" value="MDG9699600.1"/>
    <property type="molecule type" value="Genomic_DNA"/>
</dbReference>
<name>A0AAW6RH76_9BURK</name>
<proteinExistence type="predicted"/>
<dbReference type="Proteomes" id="UP001237156">
    <property type="component" value="Unassembled WGS sequence"/>
</dbReference>
<comment type="caution">
    <text evidence="1">The sequence shown here is derived from an EMBL/GenBank/DDBJ whole genome shotgun (WGS) entry which is preliminary data.</text>
</comment>
<protein>
    <submittedName>
        <fullName evidence="1">DUF2946 domain-containing protein</fullName>
    </submittedName>
</protein>
<dbReference type="Pfam" id="PF11162">
    <property type="entry name" value="DUF2946"/>
    <property type="match status" value="1"/>
</dbReference>
<keyword evidence="2" id="KW-1185">Reference proteome</keyword>
<evidence type="ECO:0000313" key="2">
    <source>
        <dbReference type="Proteomes" id="UP001237156"/>
    </source>
</evidence>
<accession>A0AAW6RH76</accession>
<sequence length="144" mass="15080">MNRRTGLPRGFPRWLVWLTAWVVALSALAPTVSRALASAGNAQWVQVCTSEGTRWIALSDADNSADSAAGDGQAGKTALHLDHCPLCVLMGDRLAPPAAAPALALERMAHAAPVAVLRYAVWAQPVRAAHPRGPPALPAFSFAA</sequence>
<evidence type="ECO:0000313" key="1">
    <source>
        <dbReference type="EMBL" id="MDG9699600.1"/>
    </source>
</evidence>
<reference evidence="1 2" key="1">
    <citation type="submission" date="2023-04" db="EMBL/GenBank/DDBJ databases">
        <title>Ottowia paracancer sp. nov., isolated from human stomach.</title>
        <authorList>
            <person name="Song Y."/>
        </authorList>
    </citation>
    <scope>NUCLEOTIDE SEQUENCE [LARGE SCALE GENOMIC DNA]</scope>
    <source>
        <strain evidence="1 2">10c7w1</strain>
    </source>
</reference>
<dbReference type="RefSeq" id="WP_279524468.1">
    <property type="nucleotide sequence ID" value="NZ_JARVII010000013.1"/>
</dbReference>
<dbReference type="AlphaFoldDB" id="A0AAW6RH76"/>
<organism evidence="1 2">
    <name type="scientific">Ottowia cancrivicina</name>
    <dbReference type="NCBI Taxonomy" id="3040346"/>
    <lineage>
        <taxon>Bacteria</taxon>
        <taxon>Pseudomonadati</taxon>
        <taxon>Pseudomonadota</taxon>
        <taxon>Betaproteobacteria</taxon>
        <taxon>Burkholderiales</taxon>
        <taxon>Comamonadaceae</taxon>
        <taxon>Ottowia</taxon>
    </lineage>
</organism>